<evidence type="ECO:0000256" key="4">
    <source>
        <dbReference type="PROSITE-ProRule" id="PRU00335"/>
    </source>
</evidence>
<dbReference type="InterPro" id="IPR009057">
    <property type="entry name" value="Homeodomain-like_sf"/>
</dbReference>
<name>A0A512HL59_9HYPH</name>
<proteinExistence type="predicted"/>
<accession>A0A512HL59</accession>
<keyword evidence="2 4" id="KW-0238">DNA-binding</keyword>
<dbReference type="AlphaFoldDB" id="A0A512HL59"/>
<dbReference type="SUPFAM" id="SSF46689">
    <property type="entry name" value="Homeodomain-like"/>
    <property type="match status" value="1"/>
</dbReference>
<sequence length="195" mass="21325">MDDPKTEQKRAVILVQAFAAFTTYGYKRTTMDDIARAAGLSRPALYLLYRNKGDIFRACMQVLMGDMQASVAQCFAGDAGVLAKVEAALNAGIVLPYLRICDTPHGREIFDAKYEFASDLFLAWIGAVESEIAAGLAVEARKGHIDLTQTGISVERLASLLLDAIEGMKMRMGHIDEVSVKLPDLVRLMIGPLTR</sequence>
<evidence type="ECO:0000259" key="5">
    <source>
        <dbReference type="PROSITE" id="PS50977"/>
    </source>
</evidence>
<evidence type="ECO:0000256" key="3">
    <source>
        <dbReference type="ARBA" id="ARBA00023163"/>
    </source>
</evidence>
<evidence type="ECO:0000313" key="7">
    <source>
        <dbReference type="Proteomes" id="UP000321717"/>
    </source>
</evidence>
<feature type="DNA-binding region" description="H-T-H motif" evidence="4">
    <location>
        <begin position="30"/>
        <end position="49"/>
    </location>
</feature>
<reference evidence="6 7" key="1">
    <citation type="submission" date="2019-07" db="EMBL/GenBank/DDBJ databases">
        <title>Whole genome shotgun sequence of Rhizobium naphthalenivorans NBRC 107585.</title>
        <authorList>
            <person name="Hosoyama A."/>
            <person name="Uohara A."/>
            <person name="Ohji S."/>
            <person name="Ichikawa N."/>
        </authorList>
    </citation>
    <scope>NUCLEOTIDE SEQUENCE [LARGE SCALE GENOMIC DNA]</scope>
    <source>
        <strain evidence="6 7">NBRC 107585</strain>
    </source>
</reference>
<dbReference type="PROSITE" id="PS50977">
    <property type="entry name" value="HTH_TETR_2"/>
    <property type="match status" value="1"/>
</dbReference>
<dbReference type="Gene3D" id="1.10.357.10">
    <property type="entry name" value="Tetracycline Repressor, domain 2"/>
    <property type="match status" value="1"/>
</dbReference>
<protein>
    <submittedName>
        <fullName evidence="6">TetR family transcriptional regulator</fullName>
    </submittedName>
</protein>
<keyword evidence="1" id="KW-0805">Transcription regulation</keyword>
<keyword evidence="7" id="KW-1185">Reference proteome</keyword>
<organism evidence="6 7">
    <name type="scientific">Ciceribacter naphthalenivorans</name>
    <dbReference type="NCBI Taxonomy" id="1118451"/>
    <lineage>
        <taxon>Bacteria</taxon>
        <taxon>Pseudomonadati</taxon>
        <taxon>Pseudomonadota</taxon>
        <taxon>Alphaproteobacteria</taxon>
        <taxon>Hyphomicrobiales</taxon>
        <taxon>Rhizobiaceae</taxon>
        <taxon>Ciceribacter</taxon>
    </lineage>
</organism>
<dbReference type="InterPro" id="IPR001647">
    <property type="entry name" value="HTH_TetR"/>
</dbReference>
<dbReference type="GO" id="GO:0003677">
    <property type="term" value="F:DNA binding"/>
    <property type="evidence" value="ECO:0007669"/>
    <property type="project" value="UniProtKB-UniRule"/>
</dbReference>
<dbReference type="EMBL" id="BJZP01000016">
    <property type="protein sequence ID" value="GEO86184.1"/>
    <property type="molecule type" value="Genomic_DNA"/>
</dbReference>
<dbReference type="PANTHER" id="PTHR47506:SF1">
    <property type="entry name" value="HTH-TYPE TRANSCRIPTIONAL REGULATOR YJDC"/>
    <property type="match status" value="1"/>
</dbReference>
<dbReference type="PANTHER" id="PTHR47506">
    <property type="entry name" value="TRANSCRIPTIONAL REGULATORY PROTEIN"/>
    <property type="match status" value="1"/>
</dbReference>
<evidence type="ECO:0000313" key="6">
    <source>
        <dbReference type="EMBL" id="GEO86184.1"/>
    </source>
</evidence>
<feature type="domain" description="HTH tetR-type" evidence="5">
    <location>
        <begin position="7"/>
        <end position="67"/>
    </location>
</feature>
<comment type="caution">
    <text evidence="6">The sequence shown here is derived from an EMBL/GenBank/DDBJ whole genome shotgun (WGS) entry which is preliminary data.</text>
</comment>
<dbReference type="Pfam" id="PF00440">
    <property type="entry name" value="TetR_N"/>
    <property type="match status" value="1"/>
</dbReference>
<evidence type="ECO:0000256" key="2">
    <source>
        <dbReference type="ARBA" id="ARBA00023125"/>
    </source>
</evidence>
<evidence type="ECO:0000256" key="1">
    <source>
        <dbReference type="ARBA" id="ARBA00023015"/>
    </source>
</evidence>
<gene>
    <name evidence="6" type="ORF">RNA01_31160</name>
</gene>
<dbReference type="Proteomes" id="UP000321717">
    <property type="component" value="Unassembled WGS sequence"/>
</dbReference>
<keyword evidence="3" id="KW-0804">Transcription</keyword>